<dbReference type="EMBL" id="JANVFU010000003">
    <property type="protein sequence ID" value="KAJ3747214.1"/>
    <property type="molecule type" value="Genomic_DNA"/>
</dbReference>
<sequence>MDHSTHDSTLQSQLSLNERRISIENVVQDVQQETLQLRSFLFSRVSLPRINSFAFDLALVALSIRSCCLVDAFLPKDPCRGFSALLYRLKQKSKLFRDVVHIYEPCSEQSFLINPLRLLARYPVEDVSNSQLTDWPFSSPIFVSTNSPPEILYTPPEGLFAIVQDLILQISNPSSTLNQSSTIILPQSLSASLTVPLAAILLEYPVAYCPSATVGSPFLTNVTLDVYEVRLMLNNEDVDTSSQRKQTPSPDDDEERDHRSVLKFSCPSGLGHSSPNLSHQIIEGQLQSCFDHRLANFLHRDLVVHHTIETLDRVAL</sequence>
<comment type="caution">
    <text evidence="2">The sequence shown here is derived from an EMBL/GenBank/DDBJ whole genome shotgun (WGS) entry which is preliminary data.</text>
</comment>
<feature type="compositionally biased region" description="Polar residues" evidence="1">
    <location>
        <begin position="240"/>
        <end position="249"/>
    </location>
</feature>
<dbReference type="Proteomes" id="UP001142393">
    <property type="component" value="Unassembled WGS sequence"/>
</dbReference>
<organism evidence="2 3">
    <name type="scientific">Lentinula detonsa</name>
    <dbReference type="NCBI Taxonomy" id="2804962"/>
    <lineage>
        <taxon>Eukaryota</taxon>
        <taxon>Fungi</taxon>
        <taxon>Dikarya</taxon>
        <taxon>Basidiomycota</taxon>
        <taxon>Agaricomycotina</taxon>
        <taxon>Agaricomycetes</taxon>
        <taxon>Agaricomycetidae</taxon>
        <taxon>Agaricales</taxon>
        <taxon>Marasmiineae</taxon>
        <taxon>Omphalotaceae</taxon>
        <taxon>Lentinula</taxon>
    </lineage>
</organism>
<evidence type="ECO:0000313" key="2">
    <source>
        <dbReference type="EMBL" id="KAJ3747214.1"/>
    </source>
</evidence>
<name>A0A9W8P5A9_9AGAR</name>
<gene>
    <name evidence="2" type="ORF">DFH05DRAFT_783721</name>
</gene>
<evidence type="ECO:0000256" key="1">
    <source>
        <dbReference type="SAM" id="MobiDB-lite"/>
    </source>
</evidence>
<dbReference type="AlphaFoldDB" id="A0A9W8P5A9"/>
<feature type="region of interest" description="Disordered" evidence="1">
    <location>
        <begin position="237"/>
        <end position="258"/>
    </location>
</feature>
<keyword evidence="3" id="KW-1185">Reference proteome</keyword>
<protein>
    <submittedName>
        <fullName evidence="2">Uncharacterized protein</fullName>
    </submittedName>
</protein>
<proteinExistence type="predicted"/>
<accession>A0A9W8P5A9</accession>
<reference evidence="2 3" key="1">
    <citation type="journal article" date="2023" name="Proc. Natl. Acad. Sci. U.S.A.">
        <title>A global phylogenomic analysis of the shiitake genus Lentinula.</title>
        <authorList>
            <person name="Sierra-Patev S."/>
            <person name="Min B."/>
            <person name="Naranjo-Ortiz M."/>
            <person name="Looney B."/>
            <person name="Konkel Z."/>
            <person name="Slot J.C."/>
            <person name="Sakamoto Y."/>
            <person name="Steenwyk J.L."/>
            <person name="Rokas A."/>
            <person name="Carro J."/>
            <person name="Camarero S."/>
            <person name="Ferreira P."/>
            <person name="Molpeceres G."/>
            <person name="Ruiz-Duenas F.J."/>
            <person name="Serrano A."/>
            <person name="Henrissat B."/>
            <person name="Drula E."/>
            <person name="Hughes K.W."/>
            <person name="Mata J.L."/>
            <person name="Ishikawa N.K."/>
            <person name="Vargas-Isla R."/>
            <person name="Ushijima S."/>
            <person name="Smith C.A."/>
            <person name="Donoghue J."/>
            <person name="Ahrendt S."/>
            <person name="Andreopoulos W."/>
            <person name="He G."/>
            <person name="LaButti K."/>
            <person name="Lipzen A."/>
            <person name="Ng V."/>
            <person name="Riley R."/>
            <person name="Sandor L."/>
            <person name="Barry K."/>
            <person name="Martinez A.T."/>
            <person name="Xiao Y."/>
            <person name="Gibbons J.G."/>
            <person name="Terashima K."/>
            <person name="Grigoriev I.V."/>
            <person name="Hibbett D."/>
        </authorList>
    </citation>
    <scope>NUCLEOTIDE SEQUENCE [LARGE SCALE GENOMIC DNA]</scope>
    <source>
        <strain evidence="2 3">TFB7810</strain>
    </source>
</reference>
<evidence type="ECO:0000313" key="3">
    <source>
        <dbReference type="Proteomes" id="UP001142393"/>
    </source>
</evidence>